<keyword evidence="3" id="KW-1185">Reference proteome</keyword>
<dbReference type="Proteomes" id="UP000252519">
    <property type="component" value="Unassembled WGS sequence"/>
</dbReference>
<feature type="compositionally biased region" description="Basic and acidic residues" evidence="1">
    <location>
        <begin position="210"/>
        <end position="225"/>
    </location>
</feature>
<evidence type="ECO:0000256" key="1">
    <source>
        <dbReference type="SAM" id="MobiDB-lite"/>
    </source>
</evidence>
<evidence type="ECO:0000313" key="2">
    <source>
        <dbReference type="EMBL" id="RCN32411.1"/>
    </source>
</evidence>
<evidence type="ECO:0000313" key="3">
    <source>
        <dbReference type="Proteomes" id="UP000252519"/>
    </source>
</evidence>
<proteinExistence type="predicted"/>
<accession>A0A368FJI9</accession>
<feature type="region of interest" description="Disordered" evidence="1">
    <location>
        <begin position="193"/>
        <end position="242"/>
    </location>
</feature>
<name>A0A368FJI9_ANCCA</name>
<comment type="caution">
    <text evidence="2">The sequence shown here is derived from an EMBL/GenBank/DDBJ whole genome shotgun (WGS) entry which is preliminary data.</text>
</comment>
<dbReference type="AlphaFoldDB" id="A0A368FJI9"/>
<sequence length="242" mass="28239">LLTSTTTSRKFQLNFRANKDAKLPEFILEKEFQCHNTTLVKDVVCKTIQKFVKRPQDVRLAITVSFQPHATSGAISHEQEAIAVIQVDKPGNFYPGGQEQRQRDKELETLRQVEKEKQKERREMRKLAREEEERKRRKMEQGVKRPSGSINDNGTERMTRVAPPLPFKAEIRRLPTGEMYAVREWVYDRVDKEPKTLSSKTAPTPVSPMRIEEKPKVYEPRRPSMEEMVSSECSTENYLHRP</sequence>
<protein>
    <submittedName>
        <fullName evidence="2">Uncharacterized protein</fullName>
    </submittedName>
</protein>
<feature type="compositionally biased region" description="Polar residues" evidence="1">
    <location>
        <begin position="231"/>
        <end position="242"/>
    </location>
</feature>
<organism evidence="2 3">
    <name type="scientific">Ancylostoma caninum</name>
    <name type="common">Dog hookworm</name>
    <dbReference type="NCBI Taxonomy" id="29170"/>
    <lineage>
        <taxon>Eukaryota</taxon>
        <taxon>Metazoa</taxon>
        <taxon>Ecdysozoa</taxon>
        <taxon>Nematoda</taxon>
        <taxon>Chromadorea</taxon>
        <taxon>Rhabditida</taxon>
        <taxon>Rhabditina</taxon>
        <taxon>Rhabditomorpha</taxon>
        <taxon>Strongyloidea</taxon>
        <taxon>Ancylostomatidae</taxon>
        <taxon>Ancylostomatinae</taxon>
        <taxon>Ancylostoma</taxon>
    </lineage>
</organism>
<feature type="region of interest" description="Disordered" evidence="1">
    <location>
        <begin position="114"/>
        <end position="161"/>
    </location>
</feature>
<feature type="compositionally biased region" description="Basic and acidic residues" evidence="1">
    <location>
        <begin position="114"/>
        <end position="143"/>
    </location>
</feature>
<gene>
    <name evidence="2" type="ORF">ANCCAN_21789</name>
</gene>
<dbReference type="EMBL" id="JOJR01001098">
    <property type="protein sequence ID" value="RCN32411.1"/>
    <property type="molecule type" value="Genomic_DNA"/>
</dbReference>
<reference evidence="2 3" key="1">
    <citation type="submission" date="2014-10" db="EMBL/GenBank/DDBJ databases">
        <title>Draft genome of the hookworm Ancylostoma caninum.</title>
        <authorList>
            <person name="Mitreva M."/>
        </authorList>
    </citation>
    <scope>NUCLEOTIDE SEQUENCE [LARGE SCALE GENOMIC DNA]</scope>
    <source>
        <strain evidence="2 3">Baltimore</strain>
    </source>
</reference>
<dbReference type="OrthoDB" id="5867402at2759"/>
<feature type="non-terminal residue" evidence="2">
    <location>
        <position position="1"/>
    </location>
</feature>